<evidence type="ECO:0000313" key="3">
    <source>
        <dbReference type="Proteomes" id="UP000002171"/>
    </source>
</evidence>
<evidence type="ECO:0000313" key="2">
    <source>
        <dbReference type="EMBL" id="EAR63006.1"/>
    </source>
</evidence>
<dbReference type="InterPro" id="IPR005302">
    <property type="entry name" value="MoCF_Sase_C"/>
</dbReference>
<accession>A0A7U8CAS4</accession>
<sequence length="139" mass="15270">MEKLGVVQAVLSGKTGPFHRGVESAINKQVLKDAASVKRLGIAGDQQADKRHHGGEDKALHLYPEEHYTHWLSELGEHAYFSAGGFGENLSTKGVSEATVCIGDHIKIGTPLLEVTQGRMPCWKLNERFSQPIWHLGCK</sequence>
<protein>
    <recommendedName>
        <fullName evidence="1">MOSC domain-containing protein</fullName>
    </recommendedName>
</protein>
<reference evidence="2 3" key="1">
    <citation type="submission" date="2006-02" db="EMBL/GenBank/DDBJ databases">
        <authorList>
            <person name="Pinhassi J."/>
            <person name="Pedros-Alio C."/>
            <person name="Ferriera S."/>
            <person name="Johnson J."/>
            <person name="Kravitz S."/>
            <person name="Halpern A."/>
            <person name="Remington K."/>
            <person name="Beeson K."/>
            <person name="Tran B."/>
            <person name="Rogers Y.-H."/>
            <person name="Friedman R."/>
            <person name="Venter J.C."/>
        </authorList>
    </citation>
    <scope>NUCLEOTIDE SEQUENCE [LARGE SCALE GENOMIC DNA]</scope>
    <source>
        <strain evidence="2 3">MED92</strain>
    </source>
</reference>
<dbReference type="InterPro" id="IPR052353">
    <property type="entry name" value="Benzoxazolinone_Detox_Enz"/>
</dbReference>
<dbReference type="EMBL" id="AAOW01000001">
    <property type="protein sequence ID" value="EAR63006.1"/>
    <property type="molecule type" value="Genomic_DNA"/>
</dbReference>
<dbReference type="RefSeq" id="WP_007022024.1">
    <property type="nucleotide sequence ID" value="NZ_CH724126.1"/>
</dbReference>
<dbReference type="PANTHER" id="PTHR30212">
    <property type="entry name" value="PROTEIN YIIM"/>
    <property type="match status" value="1"/>
</dbReference>
<dbReference type="InterPro" id="IPR011037">
    <property type="entry name" value="Pyrv_Knase-like_insert_dom_sf"/>
</dbReference>
<comment type="caution">
    <text evidence="2">The sequence shown here is derived from an EMBL/GenBank/DDBJ whole genome shotgun (WGS) entry which is preliminary data.</text>
</comment>
<dbReference type="PANTHER" id="PTHR30212:SF2">
    <property type="entry name" value="PROTEIN YIIM"/>
    <property type="match status" value="1"/>
</dbReference>
<dbReference type="PROSITE" id="PS51340">
    <property type="entry name" value="MOSC"/>
    <property type="match status" value="1"/>
</dbReference>
<dbReference type="Proteomes" id="UP000002171">
    <property type="component" value="Unassembled WGS sequence"/>
</dbReference>
<evidence type="ECO:0000259" key="1">
    <source>
        <dbReference type="PROSITE" id="PS51340"/>
    </source>
</evidence>
<dbReference type="Gene3D" id="2.40.33.20">
    <property type="entry name" value="PK beta-barrel domain-like"/>
    <property type="match status" value="1"/>
</dbReference>
<proteinExistence type="predicted"/>
<dbReference type="SUPFAM" id="SSF50800">
    <property type="entry name" value="PK beta-barrel domain-like"/>
    <property type="match status" value="1"/>
</dbReference>
<dbReference type="GO" id="GO:0030170">
    <property type="term" value="F:pyridoxal phosphate binding"/>
    <property type="evidence" value="ECO:0007669"/>
    <property type="project" value="InterPro"/>
</dbReference>
<dbReference type="AlphaFoldDB" id="A0A7U8CAS4"/>
<keyword evidence="3" id="KW-1185">Reference proteome</keyword>
<organism evidence="2 3">
    <name type="scientific">Neptuniibacter caesariensis</name>
    <dbReference type="NCBI Taxonomy" id="207954"/>
    <lineage>
        <taxon>Bacteria</taxon>
        <taxon>Pseudomonadati</taxon>
        <taxon>Pseudomonadota</taxon>
        <taxon>Gammaproteobacteria</taxon>
        <taxon>Oceanospirillales</taxon>
        <taxon>Oceanospirillaceae</taxon>
        <taxon>Neptuniibacter</taxon>
    </lineage>
</organism>
<dbReference type="Pfam" id="PF03473">
    <property type="entry name" value="MOSC"/>
    <property type="match status" value="1"/>
</dbReference>
<dbReference type="GO" id="GO:0030151">
    <property type="term" value="F:molybdenum ion binding"/>
    <property type="evidence" value="ECO:0007669"/>
    <property type="project" value="InterPro"/>
</dbReference>
<gene>
    <name evidence="2" type="ORF">MED92_07801</name>
</gene>
<feature type="domain" description="MOSC" evidence="1">
    <location>
        <begin position="29"/>
        <end position="139"/>
    </location>
</feature>
<name>A0A7U8CAS4_NEPCE</name>
<dbReference type="GO" id="GO:0003824">
    <property type="term" value="F:catalytic activity"/>
    <property type="evidence" value="ECO:0007669"/>
    <property type="project" value="InterPro"/>
</dbReference>